<feature type="disulfide bond" description="Redox-active" evidence="9">
    <location>
        <begin position="30"/>
        <end position="33"/>
    </location>
</feature>
<dbReference type="InterPro" id="IPR013766">
    <property type="entry name" value="Thioredoxin_domain"/>
</dbReference>
<accession>A0A1K1LD03</accession>
<dbReference type="PROSITE" id="PS51352">
    <property type="entry name" value="THIOREDOXIN_2"/>
    <property type="match status" value="1"/>
</dbReference>
<dbReference type="PRINTS" id="PR00421">
    <property type="entry name" value="THIOREDOXIN"/>
</dbReference>
<dbReference type="PANTHER" id="PTHR45663:SF11">
    <property type="entry name" value="GEO12009P1"/>
    <property type="match status" value="1"/>
</dbReference>
<dbReference type="PIRSF" id="PIRSF000077">
    <property type="entry name" value="Thioredoxin"/>
    <property type="match status" value="1"/>
</dbReference>
<dbReference type="KEGG" id="dpg:DESPIGER_0695"/>
<keyword evidence="2" id="KW-0813">Transport</keyword>
<dbReference type="GO" id="GO:0015035">
    <property type="term" value="F:protein-disulfide reductase activity"/>
    <property type="evidence" value="ECO:0007669"/>
    <property type="project" value="UniProtKB-UniRule"/>
</dbReference>
<evidence type="ECO:0000256" key="9">
    <source>
        <dbReference type="PIRSR" id="PIRSR000077-4"/>
    </source>
</evidence>
<evidence type="ECO:0000256" key="7">
    <source>
        <dbReference type="PIRNR" id="PIRNR000077"/>
    </source>
</evidence>
<dbReference type="Proteomes" id="UP000522333">
    <property type="component" value="Unassembled WGS sequence"/>
</dbReference>
<dbReference type="GO" id="GO:0005737">
    <property type="term" value="C:cytoplasm"/>
    <property type="evidence" value="ECO:0007669"/>
    <property type="project" value="TreeGrafter"/>
</dbReference>
<dbReference type="Gene3D" id="3.40.30.10">
    <property type="entry name" value="Glutaredoxin"/>
    <property type="match status" value="1"/>
</dbReference>
<gene>
    <name evidence="11" type="primary">trxA</name>
    <name evidence="12" type="ORF">DESPIGER_0695</name>
    <name evidence="11" type="ORF">HF854_07805</name>
</gene>
<keyword evidence="3" id="KW-0249">Electron transport</keyword>
<feature type="site" description="Deprotonates C-terminal active site Cys" evidence="8">
    <location>
        <position position="24"/>
    </location>
</feature>
<evidence type="ECO:0000256" key="6">
    <source>
        <dbReference type="NCBIfam" id="TIGR01068"/>
    </source>
</evidence>
<evidence type="ECO:0000256" key="2">
    <source>
        <dbReference type="ARBA" id="ARBA00022448"/>
    </source>
</evidence>
<reference evidence="11 14" key="3">
    <citation type="submission" date="2020-04" db="EMBL/GenBank/DDBJ databases">
        <authorList>
            <person name="Hitch T.C.A."/>
            <person name="Wylensek D."/>
            <person name="Clavel T."/>
        </authorList>
    </citation>
    <scope>NUCLEOTIDE SEQUENCE [LARGE SCALE GENOMIC DNA]</scope>
    <source>
        <strain evidence="11 14">PG-251-APC-1</strain>
    </source>
</reference>
<dbReference type="PANTHER" id="PTHR45663">
    <property type="entry name" value="GEO12009P1"/>
    <property type="match status" value="1"/>
</dbReference>
<dbReference type="CDD" id="cd02947">
    <property type="entry name" value="TRX_family"/>
    <property type="match status" value="1"/>
</dbReference>
<evidence type="ECO:0000313" key="11">
    <source>
        <dbReference type="EMBL" id="NME52430.1"/>
    </source>
</evidence>
<dbReference type="OrthoDB" id="9790390at2"/>
<dbReference type="InterPro" id="IPR005746">
    <property type="entry name" value="Thioredoxin"/>
</dbReference>
<dbReference type="Pfam" id="PF00085">
    <property type="entry name" value="Thioredoxin"/>
    <property type="match status" value="1"/>
</dbReference>
<evidence type="ECO:0000259" key="10">
    <source>
        <dbReference type="PROSITE" id="PS51352"/>
    </source>
</evidence>
<dbReference type="SUPFAM" id="SSF52833">
    <property type="entry name" value="Thioredoxin-like"/>
    <property type="match status" value="1"/>
</dbReference>
<dbReference type="EMBL" id="LT630450">
    <property type="protein sequence ID" value="SFV72575.1"/>
    <property type="molecule type" value="Genomic_DNA"/>
</dbReference>
<dbReference type="RefSeq" id="WP_006005379.1">
    <property type="nucleotide sequence ID" value="NZ_CABKOD010000043.1"/>
</dbReference>
<dbReference type="EMBL" id="JABAFY010000026">
    <property type="protein sequence ID" value="NME52430.1"/>
    <property type="molecule type" value="Genomic_DNA"/>
</dbReference>
<keyword evidence="5 9" id="KW-0676">Redox-active center</keyword>
<proteinExistence type="inferred from homology"/>
<feature type="domain" description="Thioredoxin" evidence="10">
    <location>
        <begin position="1"/>
        <end position="106"/>
    </location>
</feature>
<organism evidence="12 13">
    <name type="scientific">Desulfovibrio piger</name>
    <dbReference type="NCBI Taxonomy" id="901"/>
    <lineage>
        <taxon>Bacteria</taxon>
        <taxon>Pseudomonadati</taxon>
        <taxon>Thermodesulfobacteriota</taxon>
        <taxon>Desulfovibrionia</taxon>
        <taxon>Desulfovibrionales</taxon>
        <taxon>Desulfovibrionaceae</taxon>
        <taxon>Desulfovibrio</taxon>
    </lineage>
</organism>
<sequence>MAEQISDATFDSVVLNSDIPVLLDFWAPWCGPCRAVGPIIDELAAEYEGKVRIVKMNVDENPATPTKFGIRAIPTLMLFKNGQAIDQVTGAVNKDAIVNILQTKALA</sequence>
<reference evidence="13" key="2">
    <citation type="submission" date="2016-10" db="EMBL/GenBank/DDBJ databases">
        <authorList>
            <person name="Wegmann U."/>
        </authorList>
    </citation>
    <scope>NUCLEOTIDE SEQUENCE [LARGE SCALE GENOMIC DNA]</scope>
</reference>
<dbReference type="InterPro" id="IPR017937">
    <property type="entry name" value="Thioredoxin_CS"/>
</dbReference>
<evidence type="ECO:0000313" key="14">
    <source>
        <dbReference type="Proteomes" id="UP000522333"/>
    </source>
</evidence>
<dbReference type="GeneID" id="83732103"/>
<evidence type="ECO:0000256" key="8">
    <source>
        <dbReference type="PIRSR" id="PIRSR000077-1"/>
    </source>
</evidence>
<dbReference type="InterPro" id="IPR036249">
    <property type="entry name" value="Thioredoxin-like_sf"/>
</dbReference>
<keyword evidence="13" id="KW-1185">Reference proteome</keyword>
<dbReference type="Proteomes" id="UP000186323">
    <property type="component" value="Chromosome I"/>
</dbReference>
<feature type="active site" description="Nucleophile" evidence="8">
    <location>
        <position position="30"/>
    </location>
</feature>
<keyword evidence="4 9" id="KW-1015">Disulfide bond</keyword>
<dbReference type="PROSITE" id="PS00194">
    <property type="entry name" value="THIOREDOXIN_1"/>
    <property type="match status" value="1"/>
</dbReference>
<evidence type="ECO:0000256" key="4">
    <source>
        <dbReference type="ARBA" id="ARBA00023157"/>
    </source>
</evidence>
<name>A0A1K1LD03_9BACT</name>
<evidence type="ECO:0000256" key="5">
    <source>
        <dbReference type="ARBA" id="ARBA00023284"/>
    </source>
</evidence>
<feature type="site" description="Contributes to redox potential value" evidence="8">
    <location>
        <position position="32"/>
    </location>
</feature>
<evidence type="ECO:0000256" key="3">
    <source>
        <dbReference type="ARBA" id="ARBA00022982"/>
    </source>
</evidence>
<protein>
    <recommendedName>
        <fullName evidence="6 7">Thioredoxin</fullName>
    </recommendedName>
</protein>
<dbReference type="FunFam" id="3.40.30.10:FF:000001">
    <property type="entry name" value="Thioredoxin"/>
    <property type="match status" value="1"/>
</dbReference>
<dbReference type="AlphaFoldDB" id="A0A1K1LD03"/>
<comment type="similarity">
    <text evidence="1 7">Belongs to the thioredoxin family.</text>
</comment>
<evidence type="ECO:0000256" key="1">
    <source>
        <dbReference type="ARBA" id="ARBA00008987"/>
    </source>
</evidence>
<feature type="active site" description="Nucleophile" evidence="8">
    <location>
        <position position="33"/>
    </location>
</feature>
<evidence type="ECO:0000313" key="12">
    <source>
        <dbReference type="EMBL" id="SFV72575.1"/>
    </source>
</evidence>
<feature type="site" description="Contributes to redox potential value" evidence="8">
    <location>
        <position position="31"/>
    </location>
</feature>
<reference evidence="12" key="1">
    <citation type="submission" date="2016-10" db="EMBL/GenBank/DDBJ databases">
        <authorList>
            <person name="de Groot N.N."/>
        </authorList>
    </citation>
    <scope>NUCLEOTIDE SEQUENCE [LARGE SCALE GENOMIC DNA]</scope>
    <source>
        <strain evidence="12">FI11049</strain>
    </source>
</reference>
<evidence type="ECO:0000313" key="13">
    <source>
        <dbReference type="Proteomes" id="UP000186323"/>
    </source>
</evidence>
<dbReference type="NCBIfam" id="TIGR01068">
    <property type="entry name" value="thioredoxin"/>
    <property type="match status" value="1"/>
</dbReference>